<proteinExistence type="predicted"/>
<evidence type="ECO:0000313" key="2">
    <source>
        <dbReference type="Proteomes" id="UP001165083"/>
    </source>
</evidence>
<dbReference type="EMBL" id="BSXW01000161">
    <property type="protein sequence ID" value="GMF13573.1"/>
    <property type="molecule type" value="Genomic_DNA"/>
</dbReference>
<gene>
    <name evidence="1" type="ORF">Plil01_000403500</name>
</gene>
<protein>
    <submittedName>
        <fullName evidence="1">Unnamed protein product</fullName>
    </submittedName>
</protein>
<organism evidence="1 2">
    <name type="scientific">Phytophthora lilii</name>
    <dbReference type="NCBI Taxonomy" id="2077276"/>
    <lineage>
        <taxon>Eukaryota</taxon>
        <taxon>Sar</taxon>
        <taxon>Stramenopiles</taxon>
        <taxon>Oomycota</taxon>
        <taxon>Peronosporomycetes</taxon>
        <taxon>Peronosporales</taxon>
        <taxon>Peronosporaceae</taxon>
        <taxon>Phytophthora</taxon>
    </lineage>
</organism>
<keyword evidence="2" id="KW-1185">Reference proteome</keyword>
<comment type="caution">
    <text evidence="1">The sequence shown here is derived from an EMBL/GenBank/DDBJ whole genome shotgun (WGS) entry which is preliminary data.</text>
</comment>
<dbReference type="Proteomes" id="UP001165083">
    <property type="component" value="Unassembled WGS sequence"/>
</dbReference>
<dbReference type="AlphaFoldDB" id="A0A9W6WQD4"/>
<name>A0A9W6WQD4_9STRA</name>
<reference evidence="1" key="1">
    <citation type="submission" date="2023-04" db="EMBL/GenBank/DDBJ databases">
        <title>Phytophthora lilii NBRC 32176.</title>
        <authorList>
            <person name="Ichikawa N."/>
            <person name="Sato H."/>
            <person name="Tonouchi N."/>
        </authorList>
    </citation>
    <scope>NUCLEOTIDE SEQUENCE</scope>
    <source>
        <strain evidence="1">NBRC 32176</strain>
    </source>
</reference>
<sequence>MSTQLDEVTLTCWGAMVLNDGRRHGQVLSQHAVFEVPNESTTSADMTRSIAALRSANCVASAVKSSSTQLSSAALVAARATTAASTANLVIPTEA</sequence>
<evidence type="ECO:0000313" key="1">
    <source>
        <dbReference type="EMBL" id="GMF13573.1"/>
    </source>
</evidence>
<accession>A0A9W6WQD4</accession>